<evidence type="ECO:0000313" key="2">
    <source>
        <dbReference type="Proteomes" id="UP001163321"/>
    </source>
</evidence>
<evidence type="ECO:0000313" key="1">
    <source>
        <dbReference type="EMBL" id="KAI9908454.1"/>
    </source>
</evidence>
<proteinExistence type="predicted"/>
<sequence length="226" mass="25428">MTSTKETLATEVDELETLLTRTQTAGNRRDLNLLLQRKQQVLKAASAAPPPETCVAPAEVHPMTSDLTMFTEISRFGWEDDGYGKEKVMVYITSGIDGVGNLPKEHVTCHFTKTSFDLKILGLNNRNYRLFKQNLEKEIDPEKSTFSVKKNRVTLSLHKVDKNNAWMNLTAKNPLKSSSQPESSDPGASIMNMMKNMYDEGDDEMKRTIAKAWTESRAKHGADNPF</sequence>
<dbReference type="EMBL" id="CM047587">
    <property type="protein sequence ID" value="KAI9908454.1"/>
    <property type="molecule type" value="Genomic_DNA"/>
</dbReference>
<comment type="caution">
    <text evidence="1">The sequence shown here is derived from an EMBL/GenBank/DDBJ whole genome shotgun (WGS) entry which is preliminary data.</text>
</comment>
<accession>A0ACC0VPR1</accession>
<dbReference type="Proteomes" id="UP001163321">
    <property type="component" value="Chromosome 8"/>
</dbReference>
<keyword evidence="2" id="KW-1185">Reference proteome</keyword>
<protein>
    <submittedName>
        <fullName evidence="1">Uncharacterized protein</fullName>
    </submittedName>
</protein>
<gene>
    <name evidence="1" type="ORF">PsorP6_003121</name>
</gene>
<reference evidence="1 2" key="1">
    <citation type="journal article" date="2022" name="bioRxiv">
        <title>The genome of the oomycete Peronosclerospora sorghi, a cosmopolitan pathogen of maize and sorghum, is inflated with dispersed pseudogenes.</title>
        <authorList>
            <person name="Fletcher K."/>
            <person name="Martin F."/>
            <person name="Isakeit T."/>
            <person name="Cavanaugh K."/>
            <person name="Magill C."/>
            <person name="Michelmore R."/>
        </authorList>
    </citation>
    <scope>NUCLEOTIDE SEQUENCE [LARGE SCALE GENOMIC DNA]</scope>
    <source>
        <strain evidence="1">P6</strain>
    </source>
</reference>
<organism evidence="1 2">
    <name type="scientific">Peronosclerospora sorghi</name>
    <dbReference type="NCBI Taxonomy" id="230839"/>
    <lineage>
        <taxon>Eukaryota</taxon>
        <taxon>Sar</taxon>
        <taxon>Stramenopiles</taxon>
        <taxon>Oomycota</taxon>
        <taxon>Peronosporomycetes</taxon>
        <taxon>Peronosporales</taxon>
        <taxon>Peronosporaceae</taxon>
        <taxon>Peronosclerospora</taxon>
    </lineage>
</organism>
<name>A0ACC0VPR1_9STRA</name>